<dbReference type="KEGG" id="sgp:SpiGrapes_0239"/>
<reference evidence="2 3" key="1">
    <citation type="submission" date="2011-11" db="EMBL/GenBank/DDBJ databases">
        <title>Complete sequence of Spirochaeta sp. grapes.</title>
        <authorList>
            <consortium name="US DOE Joint Genome Institute"/>
            <person name="Lucas S."/>
            <person name="Han J."/>
            <person name="Lapidus A."/>
            <person name="Cheng J.-F."/>
            <person name="Goodwin L."/>
            <person name="Pitluck S."/>
            <person name="Peters L."/>
            <person name="Ovchinnikova G."/>
            <person name="Munk A.C."/>
            <person name="Detter J.C."/>
            <person name="Han C."/>
            <person name="Tapia R."/>
            <person name="Land M."/>
            <person name="Hauser L."/>
            <person name="Kyrpides N."/>
            <person name="Ivanova N."/>
            <person name="Pagani I."/>
            <person name="Ritalahtilisa K."/>
            <person name="Loeffler F."/>
            <person name="Woyke T."/>
        </authorList>
    </citation>
    <scope>NUCLEOTIDE SEQUENCE [LARGE SCALE GENOMIC DNA]</scope>
    <source>
        <strain evidence="3">ATCC BAA-1885 / DSM 22778 / Grapes</strain>
    </source>
</reference>
<dbReference type="AlphaFoldDB" id="G8QUD2"/>
<accession>G8QUD2</accession>
<dbReference type="Proteomes" id="UP000005632">
    <property type="component" value="Chromosome"/>
</dbReference>
<evidence type="ECO:0000313" key="2">
    <source>
        <dbReference type="EMBL" id="AEV28102.1"/>
    </source>
</evidence>
<evidence type="ECO:0008006" key="4">
    <source>
        <dbReference type="Google" id="ProtNLM"/>
    </source>
</evidence>
<organism evidence="2 3">
    <name type="scientific">Sphaerochaeta pleomorpha (strain ATCC BAA-1885 / DSM 22778 / Grapes)</name>
    <dbReference type="NCBI Taxonomy" id="158190"/>
    <lineage>
        <taxon>Bacteria</taxon>
        <taxon>Pseudomonadati</taxon>
        <taxon>Spirochaetota</taxon>
        <taxon>Spirochaetia</taxon>
        <taxon>Spirochaetales</taxon>
        <taxon>Sphaerochaetaceae</taxon>
        <taxon>Sphaerochaeta</taxon>
    </lineage>
</organism>
<gene>
    <name evidence="2" type="ordered locus">SpiGrapes_0239</name>
</gene>
<dbReference type="EMBL" id="CP003155">
    <property type="protein sequence ID" value="AEV28102.1"/>
    <property type="molecule type" value="Genomic_DNA"/>
</dbReference>
<evidence type="ECO:0000313" key="3">
    <source>
        <dbReference type="Proteomes" id="UP000005632"/>
    </source>
</evidence>
<protein>
    <recommendedName>
        <fullName evidence="4">Outer membrane protein beta-barrel domain-containing protein</fullName>
    </recommendedName>
</protein>
<name>G8QUD2_SPHPG</name>
<feature type="chain" id="PRO_5003513917" description="Outer membrane protein beta-barrel domain-containing protein" evidence="1">
    <location>
        <begin position="21"/>
        <end position="212"/>
    </location>
</feature>
<dbReference type="RefSeq" id="WP_014268951.1">
    <property type="nucleotide sequence ID" value="NC_016633.1"/>
</dbReference>
<dbReference type="HOGENOM" id="CLU_1359664_0_0_12"/>
<dbReference type="OrthoDB" id="9857211at2"/>
<keyword evidence="1" id="KW-0732">Signal</keyword>
<evidence type="ECO:0000256" key="1">
    <source>
        <dbReference type="SAM" id="SignalP"/>
    </source>
</evidence>
<dbReference type="STRING" id="158190.SpiGrapes_0239"/>
<feature type="signal peptide" evidence="1">
    <location>
        <begin position="1"/>
        <end position="20"/>
    </location>
</feature>
<proteinExistence type="predicted"/>
<keyword evidence="3" id="KW-1185">Reference proteome</keyword>
<sequence>MKKTLLLALVLCFCTFSIFASKSWFGVEGFATHSEETTTYTVVGIDFDQDSTATLMGVAVSGTLFPSDKSPIGLGYQIGAGKLVNATHGSTQEDVSDYPLTWRGSLSCQYSADFSKLLSMQLGAGVLYESITRGADSDNSLAVVVRYSTFSFIANADFLFHVSDSLALFGGVSVATPLSSQAEVTSGDFSIDSDVAVSGYTVLGKLRVALSL</sequence>